<dbReference type="InterPro" id="IPR051960">
    <property type="entry name" value="eIF2B_gamma"/>
</dbReference>
<dbReference type="EMBL" id="BTGC01000008">
    <property type="protein sequence ID" value="GMM53157.1"/>
    <property type="molecule type" value="Genomic_DNA"/>
</dbReference>
<reference evidence="13 14" key="1">
    <citation type="journal article" date="2023" name="Elife">
        <title>Identification of key yeast species and microbe-microbe interactions impacting larval growth of Drosophila in the wild.</title>
        <authorList>
            <person name="Mure A."/>
            <person name="Sugiura Y."/>
            <person name="Maeda R."/>
            <person name="Honda K."/>
            <person name="Sakurai N."/>
            <person name="Takahashi Y."/>
            <person name="Watada M."/>
            <person name="Katoh T."/>
            <person name="Gotoh A."/>
            <person name="Gotoh Y."/>
            <person name="Taniguchi I."/>
            <person name="Nakamura K."/>
            <person name="Hayashi T."/>
            <person name="Katayama T."/>
            <person name="Uemura T."/>
            <person name="Hattori Y."/>
        </authorList>
    </citation>
    <scope>NUCLEOTIDE SEQUENCE [LARGE SCALE GENOMIC DNA]</scope>
    <source>
        <strain evidence="13 14">SB-73</strain>
    </source>
</reference>
<evidence type="ECO:0000256" key="8">
    <source>
        <dbReference type="ARBA" id="ARBA00045373"/>
    </source>
</evidence>
<evidence type="ECO:0000256" key="9">
    <source>
        <dbReference type="ARBA" id="ARBA00046432"/>
    </source>
</evidence>
<comment type="subcellular location">
    <subcellularLocation>
        <location evidence="1">Cytoplasm</location>
        <location evidence="1">Cytosol</location>
    </subcellularLocation>
</comment>
<dbReference type="Proteomes" id="UP001362899">
    <property type="component" value="Unassembled WGS sequence"/>
</dbReference>
<feature type="region of interest" description="Disordered" evidence="10">
    <location>
        <begin position="403"/>
        <end position="440"/>
    </location>
</feature>
<keyword evidence="14" id="KW-1185">Reference proteome</keyword>
<dbReference type="GO" id="GO:0002183">
    <property type="term" value="P:cytoplasmic translational initiation"/>
    <property type="evidence" value="ECO:0007669"/>
    <property type="project" value="TreeGrafter"/>
</dbReference>
<keyword evidence="4 13" id="KW-0396">Initiation factor</keyword>
<evidence type="ECO:0000256" key="6">
    <source>
        <dbReference type="ARBA" id="ARBA00044196"/>
    </source>
</evidence>
<dbReference type="Gene3D" id="2.160.10.10">
    <property type="entry name" value="Hexapeptide repeat proteins"/>
    <property type="match status" value="1"/>
</dbReference>
<evidence type="ECO:0000256" key="1">
    <source>
        <dbReference type="ARBA" id="ARBA00004514"/>
    </source>
</evidence>
<evidence type="ECO:0000256" key="3">
    <source>
        <dbReference type="ARBA" id="ARBA00022490"/>
    </source>
</evidence>
<evidence type="ECO:0000256" key="5">
    <source>
        <dbReference type="ARBA" id="ARBA00022917"/>
    </source>
</evidence>
<comment type="caution">
    <text evidence="13">The sequence shown here is derived from an EMBL/GenBank/DDBJ whole genome shotgun (WGS) entry which is preliminary data.</text>
</comment>
<dbReference type="CDD" id="cd04652">
    <property type="entry name" value="LbH_eIF2B_gamma_C"/>
    <property type="match status" value="1"/>
</dbReference>
<evidence type="ECO:0000259" key="11">
    <source>
        <dbReference type="Pfam" id="PF00483"/>
    </source>
</evidence>
<dbReference type="SUPFAM" id="SSF53448">
    <property type="entry name" value="Nucleotide-diphospho-sugar transferases"/>
    <property type="match status" value="1"/>
</dbReference>
<feature type="domain" description="EIF2B subunit epsilon/gamma LbH" evidence="12">
    <location>
        <begin position="294"/>
        <end position="381"/>
    </location>
</feature>
<dbReference type="GO" id="GO:0005085">
    <property type="term" value="F:guanyl-nucleotide exchange factor activity"/>
    <property type="evidence" value="ECO:0007669"/>
    <property type="project" value="TreeGrafter"/>
</dbReference>
<dbReference type="PANTHER" id="PTHR45989:SF1">
    <property type="entry name" value="TRANSLATION INITIATION FACTOR EIF-2B SUBUNIT GAMMA"/>
    <property type="match status" value="1"/>
</dbReference>
<gene>
    <name evidence="13" type="ORF">DASB73_041200</name>
</gene>
<dbReference type="GO" id="GO:0005829">
    <property type="term" value="C:cytosol"/>
    <property type="evidence" value="ECO:0007669"/>
    <property type="project" value="UniProtKB-SubCell"/>
</dbReference>
<dbReference type="Pfam" id="PF00483">
    <property type="entry name" value="NTP_transferase"/>
    <property type="match status" value="1"/>
</dbReference>
<evidence type="ECO:0000313" key="14">
    <source>
        <dbReference type="Proteomes" id="UP001362899"/>
    </source>
</evidence>
<dbReference type="GO" id="GO:0005851">
    <property type="term" value="C:eukaryotic translation initiation factor 2B complex"/>
    <property type="evidence" value="ECO:0007669"/>
    <property type="project" value="TreeGrafter"/>
</dbReference>
<dbReference type="Gene3D" id="3.90.550.10">
    <property type="entry name" value="Spore Coat Polysaccharide Biosynthesis Protein SpsA, Chain A"/>
    <property type="match status" value="1"/>
</dbReference>
<evidence type="ECO:0000313" key="13">
    <source>
        <dbReference type="EMBL" id="GMM53157.1"/>
    </source>
</evidence>
<dbReference type="InterPro" id="IPR056764">
    <property type="entry name" value="LbH_EIF2B3/5"/>
</dbReference>
<dbReference type="PANTHER" id="PTHR45989">
    <property type="entry name" value="TRANSLATION INITIATION FACTOR EIF-2B SUBUNIT GAMMA"/>
    <property type="match status" value="1"/>
</dbReference>
<dbReference type="Pfam" id="PF25084">
    <property type="entry name" value="LbH_EIF2B"/>
    <property type="match status" value="1"/>
</dbReference>
<evidence type="ECO:0000259" key="12">
    <source>
        <dbReference type="Pfam" id="PF25084"/>
    </source>
</evidence>
<name>A0AAV5RPW1_STABA</name>
<evidence type="ECO:0000256" key="7">
    <source>
        <dbReference type="ARBA" id="ARBA00044229"/>
    </source>
</evidence>
<accession>A0AAV5RPW1</accession>
<comment type="subunit">
    <text evidence="9">Component of the translation initiation factor 2B (eIF2B) complex which is a heterodecamer of two sets of five different subunits: alpha, beta, gamma, delta and epsilon. Subunits alpha, beta and delta comprise a regulatory subcomplex and subunits epsilon and gamma comprise a catalytic subcomplex. Within the complex, the hexameric regulatory complex resides at the center, with the two heterodimeric catalytic subcomplexes bound on opposite sides.</text>
</comment>
<dbReference type="AlphaFoldDB" id="A0AAV5RPW1"/>
<protein>
    <recommendedName>
        <fullName evidence="6">Translation initiation factor eIF2B subunit gamma</fullName>
    </recommendedName>
    <alternativeName>
        <fullName evidence="7">eIF2B GDP-GTP exchange factor subunit gamma</fullName>
    </alternativeName>
</protein>
<evidence type="ECO:0000256" key="2">
    <source>
        <dbReference type="ARBA" id="ARBA00007878"/>
    </source>
</evidence>
<dbReference type="InterPro" id="IPR029044">
    <property type="entry name" value="Nucleotide-diphossugar_trans"/>
</dbReference>
<dbReference type="InterPro" id="IPR005835">
    <property type="entry name" value="NTP_transferase_dom"/>
</dbReference>
<comment type="similarity">
    <text evidence="2">Belongs to the eIF-2B gamma/epsilon subunits family.</text>
</comment>
<proteinExistence type="inferred from homology"/>
<feature type="compositionally biased region" description="Acidic residues" evidence="10">
    <location>
        <begin position="413"/>
        <end position="440"/>
    </location>
</feature>
<evidence type="ECO:0000256" key="10">
    <source>
        <dbReference type="SAM" id="MobiDB-lite"/>
    </source>
</evidence>
<keyword evidence="5" id="KW-0648">Protein biosynthesis</keyword>
<comment type="function">
    <text evidence="8">Acts as a component of the translation initiation factor 2B (eIF2B) complex, which catalyzes the exchange of GDP for GTP on the eukaryotic initiation factor 2 (eIF2) complex gamma subunit. Its guanine nucleotide exchange factor activity is repressed when bound to eIF2 complex phosphorylated on the alpha subunit, thereby limiting the amount of methionyl-initiator methionine tRNA available to the ribosome and consequently global translation is repressed.</text>
</comment>
<feature type="domain" description="Nucleotidyl transferase" evidence="11">
    <location>
        <begin position="9"/>
        <end position="140"/>
    </location>
</feature>
<keyword evidence="3" id="KW-0963">Cytoplasm</keyword>
<sequence>MEFQSVIFSGPGRHLHPISTTVPKPLLPIGNKPMIEYALKWCAQAAFASITVAVDEQEYDAVNDFCLKNPDIKAKLVKIPHSTPSGAVLPLLHANGELNPHQDIVVVPCDFITDVDPESLISTIRQQDDNIAVSGVYYRNTLETLETKTLEPDVLFHAVSDDGTELLVDAYERKAVSEAKVLKPRMAMLWRFPEVIATMDLMRSSIFFLKRHVLEFDDIDFNKTFPKVITDIARRTWRHREMRERVSLLKLPPTTLFVRANILSAYTEANRYFLRLKARHAQSQPQEDRKREPNQAAIGNDSMVGANTVVGERSSVKRTAIGNNCTIGKKCRLNGCVILDNVTIDNEVMLENCIIGQGAVIESKSKLNGCSIEGKYVVVSETEAKNEVLKGLSMAAMSDDEFSDVYSASTDESSSEGDMESDEDDSEEFDDDEDDIFDRS</sequence>
<dbReference type="GO" id="GO:0003743">
    <property type="term" value="F:translation initiation factor activity"/>
    <property type="evidence" value="ECO:0007669"/>
    <property type="project" value="UniProtKB-KW"/>
</dbReference>
<evidence type="ECO:0000256" key="4">
    <source>
        <dbReference type="ARBA" id="ARBA00022540"/>
    </source>
</evidence>
<organism evidence="13 14">
    <name type="scientific">Starmerella bacillaris</name>
    <name type="common">Yeast</name>
    <name type="synonym">Candida zemplinina</name>
    <dbReference type="NCBI Taxonomy" id="1247836"/>
    <lineage>
        <taxon>Eukaryota</taxon>
        <taxon>Fungi</taxon>
        <taxon>Dikarya</taxon>
        <taxon>Ascomycota</taxon>
        <taxon>Saccharomycotina</taxon>
        <taxon>Dipodascomycetes</taxon>
        <taxon>Dipodascales</taxon>
        <taxon>Trichomonascaceae</taxon>
        <taxon>Starmerella</taxon>
    </lineage>
</organism>